<dbReference type="Pfam" id="PF13699">
    <property type="entry name" value="eCIS_core"/>
    <property type="match status" value="1"/>
</dbReference>
<organism evidence="2 3">
    <name type="scientific">Actinorhabdospora filicis</name>
    <dbReference type="NCBI Taxonomy" id="1785913"/>
    <lineage>
        <taxon>Bacteria</taxon>
        <taxon>Bacillati</taxon>
        <taxon>Actinomycetota</taxon>
        <taxon>Actinomycetes</taxon>
        <taxon>Micromonosporales</taxon>
        <taxon>Micromonosporaceae</taxon>
        <taxon>Actinorhabdospora</taxon>
    </lineage>
</organism>
<sequence>MTNHPARPLPRSVRVELEEAFGADLADVRVRESALPADGPRAMTRGETVHFAPGAYDPSSPAGREVLAHEIAHVLQQRFGRVRHGAEDALEAEAIIAGRVFAAGRTVGVPRGTGARPTPATQYYTVGQAAALGVAVVNGAHNAPTNAQDSFISQRKGGAAAANAGTFLQPGGAVNLESANPAGVTLRLSANGNMAVQDADATQRQPKVFYATQAIVDESNLRLTLLNSNFRLATDPPGAAQRRITNGAAVLLRVTPRNVATATAGLTMTAEQSCNSLFDAVVGGTAPLGPQPSFLQPLNPVPHALVEYHVARELLSPPKPPYLDDTSAVNRATSMRAIAVGFAQRSRGALPAFVADLQQYGVNEYAAPAVGEGFVTCSLLATALGAGVAPAAVPPTYQDFYQVAAGGGPQTVAHARSWTSHYGGVIARDGADVVTLENYARNAEDALAATDTRYYFQMYDTNPPAGGARSWHHTWANTPMQAIAGGAGPATHEPVSPGTRGFTNPITFAVSAPDDRYNAIATATHGGAVLNTIKTHHNQVAGAPDAHQEMLEALKGLQFANVHLAAGTAGDAVSVDGWRAALHAALIAARFRGNHQGLAHAFARVVKMKRV</sequence>
<dbReference type="Proteomes" id="UP001165079">
    <property type="component" value="Unassembled WGS sequence"/>
</dbReference>
<dbReference type="InterPro" id="IPR025295">
    <property type="entry name" value="eCIS_core_dom"/>
</dbReference>
<feature type="domain" description="eCIS core" evidence="1">
    <location>
        <begin position="8"/>
        <end position="79"/>
    </location>
</feature>
<dbReference type="AlphaFoldDB" id="A0A9W6SK74"/>
<proteinExistence type="predicted"/>
<evidence type="ECO:0000313" key="3">
    <source>
        <dbReference type="Proteomes" id="UP001165079"/>
    </source>
</evidence>
<dbReference type="RefSeq" id="WP_285663687.1">
    <property type="nucleotide sequence ID" value="NZ_BSTX01000002.1"/>
</dbReference>
<reference evidence="2" key="1">
    <citation type="submission" date="2023-03" db="EMBL/GenBank/DDBJ databases">
        <title>Actinorhabdospora filicis NBRC 111898.</title>
        <authorList>
            <person name="Ichikawa N."/>
            <person name="Sato H."/>
            <person name="Tonouchi N."/>
        </authorList>
    </citation>
    <scope>NUCLEOTIDE SEQUENCE</scope>
    <source>
        <strain evidence="2">NBRC 111898</strain>
    </source>
</reference>
<gene>
    <name evidence="2" type="ORF">Afil01_33420</name>
</gene>
<evidence type="ECO:0000259" key="1">
    <source>
        <dbReference type="Pfam" id="PF13699"/>
    </source>
</evidence>
<accession>A0A9W6SK74</accession>
<dbReference type="EMBL" id="BSTX01000002">
    <property type="protein sequence ID" value="GLZ78535.1"/>
    <property type="molecule type" value="Genomic_DNA"/>
</dbReference>
<evidence type="ECO:0000313" key="2">
    <source>
        <dbReference type="EMBL" id="GLZ78535.1"/>
    </source>
</evidence>
<name>A0A9W6SK74_9ACTN</name>
<comment type="caution">
    <text evidence="2">The sequence shown here is derived from an EMBL/GenBank/DDBJ whole genome shotgun (WGS) entry which is preliminary data.</text>
</comment>
<keyword evidence="3" id="KW-1185">Reference proteome</keyword>
<protein>
    <recommendedName>
        <fullName evidence="1">eCIS core domain-containing protein</fullName>
    </recommendedName>
</protein>